<organism evidence="1">
    <name type="scientific">Taenia asiatica</name>
    <name type="common">Asian tapeworm</name>
    <dbReference type="NCBI Taxonomy" id="60517"/>
    <lineage>
        <taxon>Eukaryota</taxon>
        <taxon>Metazoa</taxon>
        <taxon>Spiralia</taxon>
        <taxon>Lophotrochozoa</taxon>
        <taxon>Platyhelminthes</taxon>
        <taxon>Cestoda</taxon>
        <taxon>Eucestoda</taxon>
        <taxon>Cyclophyllidea</taxon>
        <taxon>Taeniidae</taxon>
        <taxon>Taenia</taxon>
    </lineage>
</organism>
<accession>A0A0R3WE53</accession>
<dbReference type="AlphaFoldDB" id="A0A0R3WE53"/>
<dbReference type="WBParaSite" id="TASK_0000908101-mRNA-1">
    <property type="protein sequence ID" value="TASK_0000908101-mRNA-1"/>
    <property type="gene ID" value="TASK_0000908101"/>
</dbReference>
<protein>
    <submittedName>
        <fullName evidence="1">SPARC_Ca_bdg domain-containing protein</fullName>
    </submittedName>
</protein>
<sequence>LRQWCIHHNDDDDQHDDDECREPLMDDISNWYQGFLRNDQGFCLKSLWQLINST</sequence>
<reference evidence="1" key="1">
    <citation type="submission" date="2017-02" db="UniProtKB">
        <authorList>
            <consortium name="WormBaseParasite"/>
        </authorList>
    </citation>
    <scope>IDENTIFICATION</scope>
</reference>
<dbReference type="Gene3D" id="3.30.710.10">
    <property type="entry name" value="Potassium Channel Kv1.1, Chain A"/>
    <property type="match status" value="1"/>
</dbReference>
<evidence type="ECO:0000313" key="1">
    <source>
        <dbReference type="WBParaSite" id="TASK_0000908101-mRNA-1"/>
    </source>
</evidence>
<dbReference type="InterPro" id="IPR011333">
    <property type="entry name" value="SKP1/BTB/POZ_sf"/>
</dbReference>
<name>A0A0R3WE53_TAEAS</name>
<proteinExistence type="predicted"/>